<dbReference type="AlphaFoldDB" id="A0AAV0I2F5"/>
<evidence type="ECO:0000256" key="1">
    <source>
        <dbReference type="SAM" id="Phobius"/>
    </source>
</evidence>
<proteinExistence type="predicted"/>
<protein>
    <recommendedName>
        <fullName evidence="4">Transmembrane protein</fullName>
    </recommendedName>
</protein>
<dbReference type="PANTHER" id="PTHR36328:SF7">
    <property type="entry name" value="TRANSMEMBRANE PROTEIN"/>
    <property type="match status" value="1"/>
</dbReference>
<keyword evidence="1" id="KW-1133">Transmembrane helix</keyword>
<keyword evidence="1" id="KW-0472">Membrane</keyword>
<gene>
    <name evidence="2" type="ORF">LITE_LOCUS7310</name>
</gene>
<keyword evidence="1" id="KW-0812">Transmembrane</keyword>
<dbReference type="Proteomes" id="UP001154282">
    <property type="component" value="Unassembled WGS sequence"/>
</dbReference>
<keyword evidence="3" id="KW-1185">Reference proteome</keyword>
<reference evidence="2" key="1">
    <citation type="submission" date="2022-08" db="EMBL/GenBank/DDBJ databases">
        <authorList>
            <person name="Gutierrez-Valencia J."/>
        </authorList>
    </citation>
    <scope>NUCLEOTIDE SEQUENCE</scope>
</reference>
<comment type="caution">
    <text evidence="2">The sequence shown here is derived from an EMBL/GenBank/DDBJ whole genome shotgun (WGS) entry which is preliminary data.</text>
</comment>
<name>A0AAV0I2F5_9ROSI</name>
<feature type="transmembrane region" description="Helical" evidence="1">
    <location>
        <begin position="15"/>
        <end position="31"/>
    </location>
</feature>
<evidence type="ECO:0008006" key="4">
    <source>
        <dbReference type="Google" id="ProtNLM"/>
    </source>
</evidence>
<sequence>MANNNYHYSSQKQRLLSILIIVAMLFSPYILHSSEASRGLLANTDDIWFGAPPPPIGTVPTIYCPQCLCCEPPPPNLCCRCC</sequence>
<dbReference type="EMBL" id="CAMGYJ010000003">
    <property type="protein sequence ID" value="CAI0391890.1"/>
    <property type="molecule type" value="Genomic_DNA"/>
</dbReference>
<accession>A0AAV0I2F5</accession>
<organism evidence="2 3">
    <name type="scientific">Linum tenue</name>
    <dbReference type="NCBI Taxonomy" id="586396"/>
    <lineage>
        <taxon>Eukaryota</taxon>
        <taxon>Viridiplantae</taxon>
        <taxon>Streptophyta</taxon>
        <taxon>Embryophyta</taxon>
        <taxon>Tracheophyta</taxon>
        <taxon>Spermatophyta</taxon>
        <taxon>Magnoliopsida</taxon>
        <taxon>eudicotyledons</taxon>
        <taxon>Gunneridae</taxon>
        <taxon>Pentapetalae</taxon>
        <taxon>rosids</taxon>
        <taxon>fabids</taxon>
        <taxon>Malpighiales</taxon>
        <taxon>Linaceae</taxon>
        <taxon>Linum</taxon>
    </lineage>
</organism>
<evidence type="ECO:0000313" key="2">
    <source>
        <dbReference type="EMBL" id="CAI0391890.1"/>
    </source>
</evidence>
<evidence type="ECO:0000313" key="3">
    <source>
        <dbReference type="Proteomes" id="UP001154282"/>
    </source>
</evidence>
<dbReference type="PANTHER" id="PTHR36328">
    <property type="entry name" value="TRANSMEMBRANE PROTEIN"/>
    <property type="match status" value="1"/>
</dbReference>